<evidence type="ECO:0000256" key="2">
    <source>
        <dbReference type="SAM" id="Phobius"/>
    </source>
</evidence>
<proteinExistence type="inferred from homology"/>
<sequence length="210" mass="23635">MDQDIVANSAQYPVLYESTKRTLDIFLSAAGLILAAPIMTVTAFAIRSTSPGPVIFRQERIGKGGQTFVIYKFRSLRAGSEAFGSPTLPDDPRITRVGRFIRPMHIDELPQLWNVIIGEMSLVGPRPMSLQRYRDIEELIPEYRARLCVKPGLTGMAQIDPSSKWRDAGTKKRFALDLEYIQKRSLMLDLYILTETILVVAHKVSVGPKR</sequence>
<keyword evidence="2" id="KW-1133">Transmembrane helix</keyword>
<keyword evidence="2" id="KW-0472">Membrane</keyword>
<reference evidence="4 5" key="1">
    <citation type="journal article" date="2016" name="Nat. Commun.">
        <title>Thousands of microbial genomes shed light on interconnected biogeochemical processes in an aquifer system.</title>
        <authorList>
            <person name="Anantharaman K."/>
            <person name="Brown C.T."/>
            <person name="Hug L.A."/>
            <person name="Sharon I."/>
            <person name="Castelle C.J."/>
            <person name="Probst A.J."/>
            <person name="Thomas B.C."/>
            <person name="Singh A."/>
            <person name="Wilkins M.J."/>
            <person name="Karaoz U."/>
            <person name="Brodie E.L."/>
            <person name="Williams K.H."/>
            <person name="Hubbard S.S."/>
            <person name="Banfield J.F."/>
        </authorList>
    </citation>
    <scope>NUCLEOTIDE SEQUENCE [LARGE SCALE GENOMIC DNA]</scope>
</reference>
<dbReference type="PANTHER" id="PTHR30576">
    <property type="entry name" value="COLANIC BIOSYNTHESIS UDP-GLUCOSE LIPID CARRIER TRANSFERASE"/>
    <property type="match status" value="1"/>
</dbReference>
<dbReference type="Pfam" id="PF02397">
    <property type="entry name" value="Bac_transf"/>
    <property type="match status" value="1"/>
</dbReference>
<dbReference type="Proteomes" id="UP000178377">
    <property type="component" value="Unassembled WGS sequence"/>
</dbReference>
<comment type="similarity">
    <text evidence="1">Belongs to the bacterial sugar transferase family.</text>
</comment>
<evidence type="ECO:0000256" key="1">
    <source>
        <dbReference type="ARBA" id="ARBA00006464"/>
    </source>
</evidence>
<evidence type="ECO:0000313" key="5">
    <source>
        <dbReference type="Proteomes" id="UP000178377"/>
    </source>
</evidence>
<dbReference type="PANTHER" id="PTHR30576:SF0">
    <property type="entry name" value="UNDECAPRENYL-PHOSPHATE N-ACETYLGALACTOSAMINYL 1-PHOSPHATE TRANSFERASE-RELATED"/>
    <property type="match status" value="1"/>
</dbReference>
<dbReference type="GO" id="GO:0016780">
    <property type="term" value="F:phosphotransferase activity, for other substituted phosphate groups"/>
    <property type="evidence" value="ECO:0007669"/>
    <property type="project" value="TreeGrafter"/>
</dbReference>
<dbReference type="InterPro" id="IPR003362">
    <property type="entry name" value="Bact_transf"/>
</dbReference>
<dbReference type="STRING" id="1817828.A2722_03445"/>
<evidence type="ECO:0000259" key="3">
    <source>
        <dbReference type="Pfam" id="PF02397"/>
    </source>
</evidence>
<feature type="domain" description="Bacterial sugar transferase" evidence="3">
    <location>
        <begin position="20"/>
        <end position="201"/>
    </location>
</feature>
<keyword evidence="2" id="KW-0812">Transmembrane</keyword>
<protein>
    <recommendedName>
        <fullName evidence="3">Bacterial sugar transferase domain-containing protein</fullName>
    </recommendedName>
</protein>
<name>A0A1F5PIL5_9BACT</name>
<comment type="caution">
    <text evidence="4">The sequence shown here is derived from an EMBL/GenBank/DDBJ whole genome shotgun (WGS) entry which is preliminary data.</text>
</comment>
<organism evidence="4 5">
    <name type="scientific">Candidatus Doudnabacteria bacterium RIFCSPHIGHO2_01_FULL_50_11</name>
    <dbReference type="NCBI Taxonomy" id="1817828"/>
    <lineage>
        <taxon>Bacteria</taxon>
        <taxon>Candidatus Doudnaibacteriota</taxon>
    </lineage>
</organism>
<accession>A0A1F5PIL5</accession>
<gene>
    <name evidence="4" type="ORF">A2722_03445</name>
</gene>
<evidence type="ECO:0000313" key="4">
    <source>
        <dbReference type="EMBL" id="OGE89719.1"/>
    </source>
</evidence>
<dbReference type="AlphaFoldDB" id="A0A1F5PIL5"/>
<dbReference type="EMBL" id="MFEO01000017">
    <property type="protein sequence ID" value="OGE89719.1"/>
    <property type="molecule type" value="Genomic_DNA"/>
</dbReference>
<feature type="transmembrane region" description="Helical" evidence="2">
    <location>
        <begin position="25"/>
        <end position="46"/>
    </location>
</feature>